<feature type="region of interest" description="Disordered" evidence="2">
    <location>
        <begin position="395"/>
        <end position="518"/>
    </location>
</feature>
<evidence type="ECO:0000256" key="1">
    <source>
        <dbReference type="ARBA" id="ARBA00004430"/>
    </source>
</evidence>
<evidence type="ECO:0000313" key="3">
    <source>
        <dbReference type="EMBL" id="KAG2435794.1"/>
    </source>
</evidence>
<dbReference type="PANTHER" id="PTHR13318:SF190">
    <property type="entry name" value="PARTNER OF PAIRED, ISOFORM B"/>
    <property type="match status" value="1"/>
</dbReference>
<dbReference type="GO" id="GO:0031146">
    <property type="term" value="P:SCF-dependent proteasomal ubiquitin-dependent protein catabolic process"/>
    <property type="evidence" value="ECO:0007669"/>
    <property type="project" value="TreeGrafter"/>
</dbReference>
<gene>
    <name evidence="3" type="ORF">HXX76_006990</name>
</gene>
<accession>A0A835W3J8</accession>
<dbReference type="GO" id="GO:0019005">
    <property type="term" value="C:SCF ubiquitin ligase complex"/>
    <property type="evidence" value="ECO:0007669"/>
    <property type="project" value="TreeGrafter"/>
</dbReference>
<feature type="region of interest" description="Disordered" evidence="2">
    <location>
        <begin position="142"/>
        <end position="164"/>
    </location>
</feature>
<sequence length="814" mass="85847">MEDYGEAPGPSGTSRGEPILGGLGQGGAARANELVEDVFGCVLPYLAPADRVSLRGVCAPLRNMANRSTTRVSLCGPAVLHALGNAQLLKRFPRLSSLDFTLGSPGEGKQATLALLTQPDQQNSQLARLTWNENRIAAQQLHQQQSSMGGYGQQSESRYQHYNASGSRSSPATFDFTESILAAVCSCAPVKSISVDKTALLETEAAAIARMTALEELRLATNSSAQPLRRPLVQLMLGSMLNLRVLKLSYIRDTTADMVLSLPRLPNLSKLILHYAYWGESGAGERVMGALSKYQRKLTELRLYECCVNDDMLRIITGITTLRRLAIQDEDAPEESCPTTKGLARLTQLQRLEQLELFGEELQLDAELLLRLAALPALRYLAMAGLDSLQADDLDMGGGGEGVEELDGEVEDMDLSSSMGDEDETEESSAQSYGDEVTSRPQHSSARSHGAAAFGVRAQQPQQQQSARLPVATAGPGGASHPAPNPGAQRCAQQSQRQPQPGPRPAGSPSGGGAAVPAAPAPLQVLRRLDTLRLYGPSSLSTAPPPLALLLPQPGLRRLKLSACASHANLRALGAQTGLQKLIVSHTAVPQLYPMLQALPLAPQQLAPQQQAQLLQLQQPLPAGASILGFHSEVILSLTSLVILRIKDLPGFMDGHLADLASALARLPCLAELKLRSLGMVSDMGLHTLAAVSQLRRLKLYALGDGVTEHGAAHLAASLPRLDELKVKDCRRVGPSLRQTIAMCRASAVASAAGGATSSVGSLSCGSGQAPSGSAGGSAGNAARVQVAALVLGPMPVVRYGPQECEGGRLSSAV</sequence>
<organism evidence="3 4">
    <name type="scientific">Chlamydomonas incerta</name>
    <dbReference type="NCBI Taxonomy" id="51695"/>
    <lineage>
        <taxon>Eukaryota</taxon>
        <taxon>Viridiplantae</taxon>
        <taxon>Chlorophyta</taxon>
        <taxon>core chlorophytes</taxon>
        <taxon>Chlorophyceae</taxon>
        <taxon>CS clade</taxon>
        <taxon>Chlamydomonadales</taxon>
        <taxon>Chlamydomonadaceae</taxon>
        <taxon>Chlamydomonas</taxon>
    </lineage>
</organism>
<proteinExistence type="predicted"/>
<comment type="subcellular location">
    <subcellularLocation>
        <location evidence="1">Cytoplasm</location>
        <location evidence="1">Cytoskeleton</location>
        <location evidence="1">Cilium axoneme</location>
    </subcellularLocation>
</comment>
<evidence type="ECO:0000313" key="4">
    <source>
        <dbReference type="Proteomes" id="UP000650467"/>
    </source>
</evidence>
<name>A0A835W3J8_CHLIN</name>
<reference evidence="3" key="1">
    <citation type="journal article" date="2020" name="bioRxiv">
        <title>Comparative genomics of Chlamydomonas.</title>
        <authorList>
            <person name="Craig R.J."/>
            <person name="Hasan A.R."/>
            <person name="Ness R.W."/>
            <person name="Keightley P.D."/>
        </authorList>
    </citation>
    <scope>NUCLEOTIDE SEQUENCE</scope>
    <source>
        <strain evidence="3">SAG 7.73</strain>
    </source>
</reference>
<dbReference type="SUPFAM" id="SSF52047">
    <property type="entry name" value="RNI-like"/>
    <property type="match status" value="2"/>
</dbReference>
<evidence type="ECO:0000256" key="2">
    <source>
        <dbReference type="SAM" id="MobiDB-lite"/>
    </source>
</evidence>
<comment type="caution">
    <text evidence="3">The sequence shown here is derived from an EMBL/GenBank/DDBJ whole genome shotgun (WGS) entry which is preliminary data.</text>
</comment>
<feature type="compositionally biased region" description="Acidic residues" evidence="2">
    <location>
        <begin position="402"/>
        <end position="427"/>
    </location>
</feature>
<keyword evidence="4" id="KW-1185">Reference proteome</keyword>
<feature type="compositionally biased region" description="Low complexity" evidence="2">
    <location>
        <begin position="487"/>
        <end position="499"/>
    </location>
</feature>
<dbReference type="Proteomes" id="UP000650467">
    <property type="component" value="Unassembled WGS sequence"/>
</dbReference>
<protein>
    <submittedName>
        <fullName evidence="3">Uncharacterized protein</fullName>
    </submittedName>
</protein>
<dbReference type="OrthoDB" id="2585512at2759"/>
<dbReference type="PANTHER" id="PTHR13318">
    <property type="entry name" value="PARTNER OF PAIRED, ISOFORM B-RELATED"/>
    <property type="match status" value="1"/>
</dbReference>
<dbReference type="AlphaFoldDB" id="A0A835W3J8"/>
<feature type="region of interest" description="Disordered" evidence="2">
    <location>
        <begin position="1"/>
        <end position="21"/>
    </location>
</feature>
<dbReference type="Gene3D" id="3.80.10.10">
    <property type="entry name" value="Ribonuclease Inhibitor"/>
    <property type="match status" value="2"/>
</dbReference>
<dbReference type="EMBL" id="JAEHOC010000014">
    <property type="protein sequence ID" value="KAG2435794.1"/>
    <property type="molecule type" value="Genomic_DNA"/>
</dbReference>
<dbReference type="InterPro" id="IPR032675">
    <property type="entry name" value="LRR_dom_sf"/>
</dbReference>
<dbReference type="GO" id="GO:0005930">
    <property type="term" value="C:axoneme"/>
    <property type="evidence" value="ECO:0007669"/>
    <property type="project" value="UniProtKB-SubCell"/>
</dbReference>